<dbReference type="EMBL" id="CAXDID020000055">
    <property type="protein sequence ID" value="CAL6007398.1"/>
    <property type="molecule type" value="Genomic_DNA"/>
</dbReference>
<evidence type="ECO:0000313" key="2">
    <source>
        <dbReference type="EMBL" id="CAI9959434.1"/>
    </source>
</evidence>
<comment type="caution">
    <text evidence="1">The sequence shown here is derived from an EMBL/GenBank/DDBJ whole genome shotgun (WGS) entry which is preliminary data.</text>
</comment>
<proteinExistence type="predicted"/>
<evidence type="ECO:0000313" key="5">
    <source>
        <dbReference type="Proteomes" id="UP001642409"/>
    </source>
</evidence>
<dbReference type="AlphaFoldDB" id="A0AA86Q3V6"/>
<dbReference type="EMBL" id="CATOUU010000918">
    <property type="protein sequence ID" value="CAI9959434.1"/>
    <property type="molecule type" value="Genomic_DNA"/>
</dbReference>
<dbReference type="Proteomes" id="UP001642409">
    <property type="component" value="Unassembled WGS sequence"/>
</dbReference>
<evidence type="ECO:0000313" key="4">
    <source>
        <dbReference type="EMBL" id="CAL6027973.1"/>
    </source>
</evidence>
<organism evidence="1">
    <name type="scientific">Hexamita inflata</name>
    <dbReference type="NCBI Taxonomy" id="28002"/>
    <lineage>
        <taxon>Eukaryota</taxon>
        <taxon>Metamonada</taxon>
        <taxon>Diplomonadida</taxon>
        <taxon>Hexamitidae</taxon>
        <taxon>Hexamitinae</taxon>
        <taxon>Hexamita</taxon>
    </lineage>
</organism>
<reference evidence="3 5" key="2">
    <citation type="submission" date="2024-07" db="EMBL/GenBank/DDBJ databases">
        <authorList>
            <person name="Akdeniz Z."/>
        </authorList>
    </citation>
    <scope>NUCLEOTIDE SEQUENCE [LARGE SCALE GENOMIC DNA]</scope>
</reference>
<gene>
    <name evidence="3" type="ORF">HINF_LOCUS20622</name>
    <name evidence="4" type="ORF">HINF_LOCUS31581</name>
    <name evidence="1" type="ORF">HINF_LOCUS39439</name>
    <name evidence="2" type="ORF">HINF_LOCUS47079</name>
</gene>
<sequence>MSSLKNKQPKPLGIHVKTIDIDEIHCDQMIKTPKQLTNPFFSKTVKQLANDAFVNQLIDDESTDE</sequence>
<keyword evidence="5" id="KW-1185">Reference proteome</keyword>
<evidence type="ECO:0000313" key="1">
    <source>
        <dbReference type="EMBL" id="CAI9951794.1"/>
    </source>
</evidence>
<evidence type="ECO:0000313" key="3">
    <source>
        <dbReference type="EMBL" id="CAL6007398.1"/>
    </source>
</evidence>
<accession>A0AA86Q3V6</accession>
<name>A0AA86Q3V6_9EUKA</name>
<dbReference type="EMBL" id="CATOUU010000825">
    <property type="protein sequence ID" value="CAI9951794.1"/>
    <property type="molecule type" value="Genomic_DNA"/>
</dbReference>
<protein>
    <submittedName>
        <fullName evidence="1">Uncharacterized protein</fullName>
    </submittedName>
</protein>
<dbReference type="EMBL" id="CAXDID020000106">
    <property type="protein sequence ID" value="CAL6027973.1"/>
    <property type="molecule type" value="Genomic_DNA"/>
</dbReference>
<reference evidence="1" key="1">
    <citation type="submission" date="2023-06" db="EMBL/GenBank/DDBJ databases">
        <authorList>
            <person name="Kurt Z."/>
        </authorList>
    </citation>
    <scope>NUCLEOTIDE SEQUENCE</scope>
</reference>